<sequence length="161" mass="18934">FYIQSLIMGLDKYIALKPEEDKYRDRKFVGTEEDYAKALQESTIVYVGRLPEEMSEEAIWFMFSTCGEIKRVIMGINRTTLYPCGFCFVEFYNKESARIACLFDKFVYGGNEISVNIDYGFVNGRQFGRGYFGGSFKNDKELKRKQYSRRYHNNRNQINNS</sequence>
<evidence type="ECO:0000313" key="9">
    <source>
        <dbReference type="EMBL" id="KCZ79884.1"/>
    </source>
</evidence>
<comment type="similarity">
    <text evidence="2 7">Belongs to the RRM NCBP2 family.</text>
</comment>
<protein>
    <recommendedName>
        <fullName evidence="7">Nuclear cap-binding protein subunit 2</fullName>
    </recommendedName>
    <alternativeName>
        <fullName evidence="7">20 kDa nuclear cap-binding protein</fullName>
    </alternativeName>
</protein>
<evidence type="ECO:0000259" key="8">
    <source>
        <dbReference type="PROSITE" id="PS50102"/>
    </source>
</evidence>
<dbReference type="GO" id="GO:0045292">
    <property type="term" value="P:mRNA cis splicing, via spliceosome"/>
    <property type="evidence" value="ECO:0007669"/>
    <property type="project" value="InterPro"/>
</dbReference>
<dbReference type="InterPro" id="IPR000504">
    <property type="entry name" value="RRM_dom"/>
</dbReference>
<dbReference type="InterPro" id="IPR012677">
    <property type="entry name" value="Nucleotide-bd_a/b_plait_sf"/>
</dbReference>
<gene>
    <name evidence="9" type="ORF">H312_02712</name>
</gene>
<keyword evidence="6 7" id="KW-0694">RNA-binding</keyword>
<dbReference type="HOGENOM" id="CLU_070952_2_1_1"/>
<feature type="domain" description="RRM" evidence="8">
    <location>
        <begin position="43"/>
        <end position="120"/>
    </location>
</feature>
<keyword evidence="10" id="KW-1185">Reference proteome</keyword>
<name>A0A059EYQ6_9MICR</name>
<dbReference type="InterPro" id="IPR027157">
    <property type="entry name" value="NCBP2"/>
</dbReference>
<dbReference type="STRING" id="1288291.A0A059EYQ6"/>
<dbReference type="SUPFAM" id="SSF54928">
    <property type="entry name" value="RNA-binding domain, RBD"/>
    <property type="match status" value="1"/>
</dbReference>
<evidence type="ECO:0000256" key="3">
    <source>
        <dbReference type="ARBA" id="ARBA00022664"/>
    </source>
</evidence>
<keyword evidence="4 7" id="KW-0508">mRNA splicing</keyword>
<dbReference type="Gene3D" id="3.30.70.330">
    <property type="match status" value="1"/>
</dbReference>
<dbReference type="OrthoDB" id="201398at2759"/>
<evidence type="ECO:0000256" key="2">
    <source>
        <dbReference type="ARBA" id="ARBA00010725"/>
    </source>
</evidence>
<dbReference type="Proteomes" id="UP000030655">
    <property type="component" value="Unassembled WGS sequence"/>
</dbReference>
<dbReference type="GO" id="GO:0005846">
    <property type="term" value="C:nuclear cap binding complex"/>
    <property type="evidence" value="ECO:0007669"/>
    <property type="project" value="InterPro"/>
</dbReference>
<comment type="subcellular location">
    <subcellularLocation>
        <location evidence="1 7">Nucleus</location>
    </subcellularLocation>
</comment>
<dbReference type="PANTHER" id="PTHR18847:SF0">
    <property type="entry name" value="NUCLEAR CAP-BINDING PROTEIN SUBUNIT 2"/>
    <property type="match status" value="1"/>
</dbReference>
<feature type="non-terminal residue" evidence="9">
    <location>
        <position position="1"/>
    </location>
</feature>
<evidence type="ECO:0000256" key="5">
    <source>
        <dbReference type="ARBA" id="ARBA00023242"/>
    </source>
</evidence>
<proteinExistence type="inferred from homology"/>
<dbReference type="InterPro" id="IPR035979">
    <property type="entry name" value="RBD_domain_sf"/>
</dbReference>
<reference evidence="10" key="1">
    <citation type="submission" date="2013-02" db="EMBL/GenBank/DDBJ databases">
        <authorList>
            <consortium name="The Broad Institute Genome Sequencing Platform"/>
            <person name="Cuomo C."/>
            <person name="Becnel J."/>
            <person name="Sanscrainte N."/>
            <person name="Walker B."/>
            <person name="Young S.K."/>
            <person name="Zeng Q."/>
            <person name="Gargeya S."/>
            <person name="Fitzgerald M."/>
            <person name="Haas B."/>
            <person name="Abouelleil A."/>
            <person name="Alvarado L."/>
            <person name="Arachchi H.M."/>
            <person name="Berlin A.M."/>
            <person name="Chapman S.B."/>
            <person name="Dewar J."/>
            <person name="Goldberg J."/>
            <person name="Griggs A."/>
            <person name="Gujja S."/>
            <person name="Hansen M."/>
            <person name="Howarth C."/>
            <person name="Imamovic A."/>
            <person name="Larimer J."/>
            <person name="McCowan C."/>
            <person name="Murphy C."/>
            <person name="Neiman D."/>
            <person name="Pearson M."/>
            <person name="Priest M."/>
            <person name="Roberts A."/>
            <person name="Saif S."/>
            <person name="Shea T."/>
            <person name="Sisk P."/>
            <person name="Sykes S."/>
            <person name="Wortman J."/>
            <person name="Nusbaum C."/>
            <person name="Birren B."/>
        </authorList>
    </citation>
    <scope>NUCLEOTIDE SEQUENCE [LARGE SCALE GENOMIC DNA]</scope>
    <source>
        <strain evidence="10">PRA339</strain>
    </source>
</reference>
<evidence type="ECO:0000256" key="4">
    <source>
        <dbReference type="ARBA" id="ARBA00023187"/>
    </source>
</evidence>
<keyword evidence="3 7" id="KW-0507">mRNA processing</keyword>
<organism evidence="9 10">
    <name type="scientific">Anncaliia algerae PRA339</name>
    <dbReference type="NCBI Taxonomy" id="1288291"/>
    <lineage>
        <taxon>Eukaryota</taxon>
        <taxon>Fungi</taxon>
        <taxon>Fungi incertae sedis</taxon>
        <taxon>Microsporidia</taxon>
        <taxon>Tubulinosematoidea</taxon>
        <taxon>Tubulinosematidae</taxon>
        <taxon>Anncaliia</taxon>
    </lineage>
</organism>
<dbReference type="GO" id="GO:0000339">
    <property type="term" value="F:RNA cap binding"/>
    <property type="evidence" value="ECO:0007669"/>
    <property type="project" value="InterPro"/>
</dbReference>
<keyword evidence="5 7" id="KW-0539">Nucleus</keyword>
<evidence type="ECO:0000256" key="6">
    <source>
        <dbReference type="PROSITE-ProRule" id="PRU00176"/>
    </source>
</evidence>
<dbReference type="PANTHER" id="PTHR18847">
    <property type="entry name" value="20 KD NUCLEAR CAP BINDING PROTEIN"/>
    <property type="match status" value="1"/>
</dbReference>
<dbReference type="SMART" id="SM00360">
    <property type="entry name" value="RRM"/>
    <property type="match status" value="1"/>
</dbReference>
<dbReference type="Pfam" id="PF00076">
    <property type="entry name" value="RRM_1"/>
    <property type="match status" value="1"/>
</dbReference>
<evidence type="ECO:0000256" key="1">
    <source>
        <dbReference type="ARBA" id="ARBA00004123"/>
    </source>
</evidence>
<accession>A0A059EYQ6</accession>
<dbReference type="VEuPathDB" id="MicrosporidiaDB:H312_02712"/>
<dbReference type="PROSITE" id="PS50102">
    <property type="entry name" value="RRM"/>
    <property type="match status" value="1"/>
</dbReference>
<dbReference type="EMBL" id="KK365221">
    <property type="protein sequence ID" value="KCZ79884.1"/>
    <property type="molecule type" value="Genomic_DNA"/>
</dbReference>
<dbReference type="AlphaFoldDB" id="A0A059EYQ6"/>
<evidence type="ECO:0000256" key="7">
    <source>
        <dbReference type="RuleBase" id="RU364036"/>
    </source>
</evidence>
<reference evidence="9 10" key="2">
    <citation type="submission" date="2014-03" db="EMBL/GenBank/DDBJ databases">
        <title>The Genome Sequence of Anncaliia algerae insect isolate PRA339.</title>
        <authorList>
            <consortium name="The Broad Institute Genome Sequencing Platform"/>
            <consortium name="The Broad Institute Genome Sequencing Center for Infectious Disease"/>
            <person name="Cuomo C."/>
            <person name="Becnel J."/>
            <person name="Sanscrainte N."/>
            <person name="Walker B."/>
            <person name="Young S.K."/>
            <person name="Zeng Q."/>
            <person name="Gargeya S."/>
            <person name="Fitzgerald M."/>
            <person name="Haas B."/>
            <person name="Abouelleil A."/>
            <person name="Alvarado L."/>
            <person name="Arachchi H.M."/>
            <person name="Berlin A.M."/>
            <person name="Chapman S.B."/>
            <person name="Dewar J."/>
            <person name="Goldberg J."/>
            <person name="Griggs A."/>
            <person name="Gujja S."/>
            <person name="Hansen M."/>
            <person name="Howarth C."/>
            <person name="Imamovic A."/>
            <person name="Larimer J."/>
            <person name="McCowan C."/>
            <person name="Murphy C."/>
            <person name="Neiman D."/>
            <person name="Pearson M."/>
            <person name="Priest M."/>
            <person name="Roberts A."/>
            <person name="Saif S."/>
            <person name="Shea T."/>
            <person name="Sisk P."/>
            <person name="Sykes S."/>
            <person name="Wortman J."/>
            <person name="Nusbaum C."/>
            <person name="Birren B."/>
        </authorList>
    </citation>
    <scope>NUCLEOTIDE SEQUENCE [LARGE SCALE GENOMIC DNA]</scope>
    <source>
        <strain evidence="9 10">PRA339</strain>
    </source>
</reference>
<dbReference type="GO" id="GO:0005634">
    <property type="term" value="C:nucleus"/>
    <property type="evidence" value="ECO:0007669"/>
    <property type="project" value="UniProtKB-SubCell"/>
</dbReference>
<evidence type="ECO:0000313" key="10">
    <source>
        <dbReference type="Proteomes" id="UP000030655"/>
    </source>
</evidence>